<evidence type="ECO:0000313" key="2">
    <source>
        <dbReference type="Proteomes" id="UP001279553"/>
    </source>
</evidence>
<name>A0AAW9DS48_ACIAO</name>
<sequence>MFNPNFTEQNTMKTNTETPRYAPIPLWNRISGTTRTWTYEAINDGKLRSIKVGRRRLIDVPSGLELLESLDEKNAA</sequence>
<evidence type="ECO:0008006" key="3">
    <source>
        <dbReference type="Google" id="ProtNLM"/>
    </source>
</evidence>
<dbReference type="Proteomes" id="UP001279553">
    <property type="component" value="Unassembled WGS sequence"/>
</dbReference>
<comment type="caution">
    <text evidence="1">The sequence shown here is derived from an EMBL/GenBank/DDBJ whole genome shotgun (WGS) entry which is preliminary data.</text>
</comment>
<organism evidence="1 2">
    <name type="scientific">Acidiphilium acidophilum</name>
    <name type="common">Thiobacillus acidophilus</name>
    <dbReference type="NCBI Taxonomy" id="76588"/>
    <lineage>
        <taxon>Bacteria</taxon>
        <taxon>Pseudomonadati</taxon>
        <taxon>Pseudomonadota</taxon>
        <taxon>Alphaproteobacteria</taxon>
        <taxon>Acetobacterales</taxon>
        <taxon>Acidocellaceae</taxon>
        <taxon>Acidiphilium</taxon>
    </lineage>
</organism>
<evidence type="ECO:0000313" key="1">
    <source>
        <dbReference type="EMBL" id="MDX5931840.1"/>
    </source>
</evidence>
<dbReference type="EMBL" id="JAWXYB010000018">
    <property type="protein sequence ID" value="MDX5931840.1"/>
    <property type="molecule type" value="Genomic_DNA"/>
</dbReference>
<proteinExistence type="predicted"/>
<gene>
    <name evidence="1" type="ORF">SIL87_13815</name>
</gene>
<keyword evidence="2" id="KW-1185">Reference proteome</keyword>
<reference evidence="1 2" key="1">
    <citation type="submission" date="2023-11" db="EMBL/GenBank/DDBJ databases">
        <title>MicrobeMod: A computational toolkit for identifying prokaryotic methylation and restriction-modification with nanopore sequencing.</title>
        <authorList>
            <person name="Crits-Christoph A."/>
            <person name="Kang S.C."/>
            <person name="Lee H."/>
            <person name="Ostrov N."/>
        </authorList>
    </citation>
    <scope>NUCLEOTIDE SEQUENCE [LARGE SCALE GENOMIC DNA]</scope>
    <source>
        <strain evidence="1 2">DSMZ 700</strain>
    </source>
</reference>
<dbReference type="AlphaFoldDB" id="A0AAW9DS48"/>
<accession>A0AAW9DS48</accession>
<protein>
    <recommendedName>
        <fullName evidence="3">Helix-turn-helix domain-containing protein</fullName>
    </recommendedName>
</protein>